<accession>A0AAX4H676</accession>
<name>A0AAX4H676_9ASCO</name>
<dbReference type="GeneID" id="88172285"/>
<sequence length="229" mass="25687">MFKFVSLLRGSRAAASKVSVPSATLTLFHNSNSRLSSHLLDRLVNHESRYLLDVRTDKLPLYETYRFIHEECMNVHPQNARGFERVFPALLASPDHLFCNREVKNKAKQKQFVPDLELVEENTYLDKVAAHEALELSPFVVDWANKLVAVDDDGLDRIMNHYLSCGMQKSPKVHLPSESDVILTPRSPGSGILLAFTAPAFARTSAIKEQSASVMCAVHPHVAEFADLF</sequence>
<dbReference type="Proteomes" id="UP001338582">
    <property type="component" value="Chromosome 1"/>
</dbReference>
<dbReference type="InterPro" id="IPR036249">
    <property type="entry name" value="Thioredoxin-like_sf"/>
</dbReference>
<dbReference type="Gene3D" id="3.40.30.10">
    <property type="entry name" value="Glutaredoxin"/>
    <property type="match status" value="1"/>
</dbReference>
<proteinExistence type="predicted"/>
<dbReference type="Pfam" id="PF07955">
    <property type="entry name" value="DUF1687"/>
    <property type="match status" value="1"/>
</dbReference>
<keyword evidence="2" id="KW-1185">Reference proteome</keyword>
<gene>
    <name evidence="1" type="ORF">PUMCH_001219</name>
</gene>
<dbReference type="KEGG" id="asau:88172285"/>
<organism evidence="1 2">
    <name type="scientific">Australozyma saopauloensis</name>
    <dbReference type="NCBI Taxonomy" id="291208"/>
    <lineage>
        <taxon>Eukaryota</taxon>
        <taxon>Fungi</taxon>
        <taxon>Dikarya</taxon>
        <taxon>Ascomycota</taxon>
        <taxon>Saccharomycotina</taxon>
        <taxon>Pichiomycetes</taxon>
        <taxon>Metschnikowiaceae</taxon>
        <taxon>Australozyma</taxon>
    </lineage>
</organism>
<evidence type="ECO:0000313" key="2">
    <source>
        <dbReference type="Proteomes" id="UP001338582"/>
    </source>
</evidence>
<dbReference type="SUPFAM" id="SSF52833">
    <property type="entry name" value="Thioredoxin-like"/>
    <property type="match status" value="1"/>
</dbReference>
<dbReference type="InterPro" id="IPR012882">
    <property type="entry name" value="Fmp46"/>
</dbReference>
<evidence type="ECO:0000313" key="1">
    <source>
        <dbReference type="EMBL" id="WPK23968.1"/>
    </source>
</evidence>
<dbReference type="EMBL" id="CP138894">
    <property type="protein sequence ID" value="WPK23968.1"/>
    <property type="molecule type" value="Genomic_DNA"/>
</dbReference>
<dbReference type="RefSeq" id="XP_062876352.1">
    <property type="nucleotide sequence ID" value="XM_063020282.1"/>
</dbReference>
<dbReference type="GO" id="GO:0016491">
    <property type="term" value="F:oxidoreductase activity"/>
    <property type="evidence" value="ECO:0007669"/>
    <property type="project" value="InterPro"/>
</dbReference>
<reference evidence="1 2" key="1">
    <citation type="submission" date="2023-10" db="EMBL/GenBank/DDBJ databases">
        <title>Draft Genome Sequence of Candida saopaulonensis from a very Premature Infant with Sepsis.</title>
        <authorList>
            <person name="Ning Y."/>
            <person name="Dai R."/>
            <person name="Xiao M."/>
            <person name="Xu Y."/>
            <person name="Yan Q."/>
            <person name="Zhang L."/>
        </authorList>
    </citation>
    <scope>NUCLEOTIDE SEQUENCE [LARGE SCALE GENOMIC DNA]</scope>
    <source>
        <strain evidence="1 2">19XY460</strain>
    </source>
</reference>
<protein>
    <submittedName>
        <fullName evidence="1">Uncharacterized protein</fullName>
    </submittedName>
</protein>
<dbReference type="AlphaFoldDB" id="A0AAX4H676"/>
<dbReference type="GO" id="GO:0005739">
    <property type="term" value="C:mitochondrion"/>
    <property type="evidence" value="ECO:0007669"/>
    <property type="project" value="InterPro"/>
</dbReference>